<keyword evidence="4" id="KW-0934">Plastid</keyword>
<keyword evidence="5" id="KW-0148">Chlorophyll</keyword>
<evidence type="ECO:0000256" key="3">
    <source>
        <dbReference type="ARBA" id="ARBA00022531"/>
    </source>
</evidence>
<name>A0A0M0JRS8_9EUKA</name>
<dbReference type="Pfam" id="PF00504">
    <property type="entry name" value="Chloroa_b-bind"/>
    <property type="match status" value="1"/>
</dbReference>
<dbReference type="Gene3D" id="1.10.3460.10">
    <property type="entry name" value="Chlorophyll a/b binding protein domain"/>
    <property type="match status" value="1"/>
</dbReference>
<keyword evidence="2" id="KW-0150">Chloroplast</keyword>
<feature type="binding site" evidence="5">
    <location>
        <position position="177"/>
    </location>
    <ligand>
        <name>chlorophyll a</name>
        <dbReference type="ChEBI" id="CHEBI:58416"/>
        <label>1</label>
    </ligand>
</feature>
<dbReference type="PANTHER" id="PTHR21649">
    <property type="entry name" value="CHLOROPHYLL A/B BINDING PROTEIN"/>
    <property type="match status" value="1"/>
</dbReference>
<evidence type="ECO:0000313" key="7">
    <source>
        <dbReference type="Proteomes" id="UP000037460"/>
    </source>
</evidence>
<feature type="binding site" evidence="5">
    <location>
        <position position="66"/>
    </location>
    <ligand>
        <name>chlorophyll a</name>
        <dbReference type="ChEBI" id="CHEBI:58416"/>
        <label>1</label>
    </ligand>
</feature>
<dbReference type="InterPro" id="IPR022796">
    <property type="entry name" value="Chloroa_b-bind"/>
</dbReference>
<evidence type="ECO:0000313" key="6">
    <source>
        <dbReference type="EMBL" id="KOO29316.1"/>
    </source>
</evidence>
<organism evidence="6 7">
    <name type="scientific">Chrysochromulina tobinii</name>
    <dbReference type="NCBI Taxonomy" id="1460289"/>
    <lineage>
        <taxon>Eukaryota</taxon>
        <taxon>Haptista</taxon>
        <taxon>Haptophyta</taxon>
        <taxon>Prymnesiophyceae</taxon>
        <taxon>Prymnesiales</taxon>
        <taxon>Chrysochromulinaceae</taxon>
        <taxon>Chrysochromulina</taxon>
    </lineage>
</organism>
<dbReference type="AlphaFoldDB" id="A0A0M0JRS8"/>
<dbReference type="GO" id="GO:0016020">
    <property type="term" value="C:membrane"/>
    <property type="evidence" value="ECO:0007669"/>
    <property type="project" value="InterPro"/>
</dbReference>
<evidence type="ECO:0000256" key="2">
    <source>
        <dbReference type="ARBA" id="ARBA00022528"/>
    </source>
</evidence>
<dbReference type="EMBL" id="JWZX01002433">
    <property type="protein sequence ID" value="KOO29316.1"/>
    <property type="molecule type" value="Genomic_DNA"/>
</dbReference>
<feature type="binding site" description="axial binding residue" evidence="5">
    <location>
        <position position="137"/>
    </location>
    <ligand>
        <name>chlorophyll b</name>
        <dbReference type="ChEBI" id="CHEBI:61721"/>
        <label>1</label>
    </ligand>
    <ligandPart>
        <name>Mg</name>
        <dbReference type="ChEBI" id="CHEBI:25107"/>
    </ligandPart>
</feature>
<evidence type="ECO:0000256" key="5">
    <source>
        <dbReference type="PIRSR" id="PIRSR601344-1"/>
    </source>
</evidence>
<proteinExistence type="predicted"/>
<feature type="binding site" evidence="5">
    <location>
        <position position="174"/>
    </location>
    <ligand>
        <name>chlorophyll a</name>
        <dbReference type="ChEBI" id="CHEBI:58416"/>
        <label>1</label>
    </ligand>
</feature>
<comment type="caution">
    <text evidence="6">The sequence shown here is derived from an EMBL/GenBank/DDBJ whole genome shotgun (WGS) entry which is preliminary data.</text>
</comment>
<reference evidence="7" key="1">
    <citation type="journal article" date="2015" name="PLoS Genet.">
        <title>Genome Sequence and Transcriptome Analyses of Chrysochromulina tobin: Metabolic Tools for Enhanced Algal Fitness in the Prominent Order Prymnesiales (Haptophyceae).</title>
        <authorList>
            <person name="Hovde B.T."/>
            <person name="Deodato C.R."/>
            <person name="Hunsperger H.M."/>
            <person name="Ryken S.A."/>
            <person name="Yost W."/>
            <person name="Jha R.K."/>
            <person name="Patterson J."/>
            <person name="Monnat R.J. Jr."/>
            <person name="Barlow S.B."/>
            <person name="Starkenburg S.R."/>
            <person name="Cattolico R.A."/>
        </authorList>
    </citation>
    <scope>NUCLEOTIDE SEQUENCE</scope>
    <source>
        <strain evidence="7">CCMP291</strain>
    </source>
</reference>
<keyword evidence="3" id="KW-0602">Photosynthesis</keyword>
<comment type="subcellular location">
    <subcellularLocation>
        <location evidence="1">Plastid</location>
        <location evidence="1">Chloroplast</location>
    </subcellularLocation>
</comment>
<feature type="binding site" evidence="5">
    <location>
        <position position="45"/>
    </location>
    <ligand>
        <name>chlorophyll a</name>
        <dbReference type="ChEBI" id="CHEBI:58416"/>
        <label>1</label>
    </ligand>
</feature>
<dbReference type="SUPFAM" id="SSF103511">
    <property type="entry name" value="Chlorophyll a-b binding protein"/>
    <property type="match status" value="1"/>
</dbReference>
<protein>
    <submittedName>
        <fullName evidence="6">Light harvesting complex protein</fullName>
    </submittedName>
</protein>
<accession>A0A0M0JRS8</accession>
<dbReference type="GO" id="GO:0009765">
    <property type="term" value="P:photosynthesis, light harvesting"/>
    <property type="evidence" value="ECO:0007669"/>
    <property type="project" value="InterPro"/>
</dbReference>
<feature type="binding site" evidence="5">
    <location>
        <position position="179"/>
    </location>
    <ligand>
        <name>chlorophyll a</name>
        <dbReference type="ChEBI" id="CHEBI:58416"/>
        <label>1</label>
    </ligand>
</feature>
<sequence length="203" mass="21521">MLAFVSAAAGFAPTLTPVAPASMRAAPVRMGYETELGATGPLGLWDPLGLSSKASPAKFARWRAVEIKHGRIAMMATTGYIAQSCFRFGGYLSTSANIKFADVPNGIKGLAAVPPLGLAQILLFIGLMECGTWRFYEGSWPGSVPAGKAPGDVAGEFWVRYTDPAEKKSKLNIELNNGRAAMMGITGMLMHDHLTGSWVPPGF</sequence>
<keyword evidence="5" id="KW-0157">Chromophore</keyword>
<evidence type="ECO:0000256" key="4">
    <source>
        <dbReference type="ARBA" id="ARBA00022640"/>
    </source>
</evidence>
<gene>
    <name evidence="6" type="ORF">Ctob_010436</name>
</gene>
<feature type="binding site" evidence="5">
    <location>
        <position position="51"/>
    </location>
    <ligand>
        <name>chlorophyll a</name>
        <dbReference type="ChEBI" id="CHEBI:58416"/>
        <label>1</label>
    </ligand>
</feature>
<keyword evidence="7" id="KW-1185">Reference proteome</keyword>
<feature type="binding site" description="axial binding residue" evidence="5">
    <location>
        <position position="71"/>
    </location>
    <ligand>
        <name>chlorophyll b</name>
        <dbReference type="ChEBI" id="CHEBI:61721"/>
        <label>1</label>
    </ligand>
    <ligandPart>
        <name>Mg</name>
        <dbReference type="ChEBI" id="CHEBI:25107"/>
    </ligandPart>
</feature>
<dbReference type="GO" id="GO:0016168">
    <property type="term" value="F:chlorophyll binding"/>
    <property type="evidence" value="ECO:0007669"/>
    <property type="project" value="UniProtKB-KW"/>
</dbReference>
<dbReference type="GO" id="GO:0009507">
    <property type="term" value="C:chloroplast"/>
    <property type="evidence" value="ECO:0007669"/>
    <property type="project" value="UniProtKB-SubCell"/>
</dbReference>
<dbReference type="InterPro" id="IPR001344">
    <property type="entry name" value="Chloro_AB-bd_pln"/>
</dbReference>
<feature type="binding site" evidence="5">
    <location>
        <position position="69"/>
    </location>
    <ligand>
        <name>chlorophyll a</name>
        <dbReference type="ChEBI" id="CHEBI:58416"/>
        <label>1</label>
    </ligand>
</feature>
<dbReference type="OrthoDB" id="423598at2759"/>
<evidence type="ECO:0000256" key="1">
    <source>
        <dbReference type="ARBA" id="ARBA00004229"/>
    </source>
</evidence>
<dbReference type="Proteomes" id="UP000037460">
    <property type="component" value="Unassembled WGS sequence"/>
</dbReference>